<dbReference type="Proteomes" id="UP000230405">
    <property type="component" value="Unassembled WGS sequence"/>
</dbReference>
<proteinExistence type="predicted"/>
<reference evidence="3" key="1">
    <citation type="submission" date="2017-09" db="EMBL/GenBank/DDBJ databases">
        <title>Depth-based differentiation of microbial function through sediment-hosted aquifers and enrichment of novel symbionts in the deep terrestrial subsurface.</title>
        <authorList>
            <person name="Probst A.J."/>
            <person name="Ladd B."/>
            <person name="Jarett J.K."/>
            <person name="Geller-Mcgrath D.E."/>
            <person name="Sieber C.M.K."/>
            <person name="Emerson J.B."/>
            <person name="Anantharaman K."/>
            <person name="Thomas B.C."/>
            <person name="Malmstrom R."/>
            <person name="Stieglmeier M."/>
            <person name="Klingl A."/>
            <person name="Woyke T."/>
            <person name="Ryan C.M."/>
            <person name="Banfield J.F."/>
        </authorList>
    </citation>
    <scope>NUCLEOTIDE SEQUENCE [LARGE SCALE GENOMIC DNA]</scope>
</reference>
<gene>
    <name evidence="2" type="ORF">COX77_04750</name>
</gene>
<name>A0A2M7VD59_9BACT</name>
<dbReference type="Pfam" id="PF04307">
    <property type="entry name" value="YdjM"/>
    <property type="match status" value="1"/>
</dbReference>
<evidence type="ECO:0000256" key="1">
    <source>
        <dbReference type="SAM" id="Phobius"/>
    </source>
</evidence>
<dbReference type="EMBL" id="PFPO01000091">
    <property type="protein sequence ID" value="PIZ98369.1"/>
    <property type="molecule type" value="Genomic_DNA"/>
</dbReference>
<keyword evidence="1" id="KW-0812">Transmembrane</keyword>
<keyword evidence="1" id="KW-1133">Transmembrane helix</keyword>
<organism evidence="2 3">
    <name type="scientific">Candidatus Komeilibacteria bacterium CG_4_10_14_0_2_um_filter_37_10</name>
    <dbReference type="NCBI Taxonomy" id="1974470"/>
    <lineage>
        <taxon>Bacteria</taxon>
        <taxon>Candidatus Komeiliibacteriota</taxon>
    </lineage>
</organism>
<accession>A0A2M7VD59</accession>
<dbReference type="AlphaFoldDB" id="A0A2M7VD59"/>
<comment type="caution">
    <text evidence="2">The sequence shown here is derived from an EMBL/GenBank/DDBJ whole genome shotgun (WGS) entry which is preliminary data.</text>
</comment>
<sequence length="173" mass="20039">MFVDLLIGLIFGTLALLNGYGPYSVLPFLAAFMLDLDLVVNEFIRIFIKKEKRFSLTTLLDEFSYTHKFIFHLPVLCLPVAFLLGCFVADVLFGFLLMIPMFLHLVHDTVDRNFDGVCWLWPYSKDSFKITKSWAEARWLVVRKTRAHLAAEAKTKKLQRARSTKKIFTDNLI</sequence>
<keyword evidence="1" id="KW-0472">Membrane</keyword>
<evidence type="ECO:0000313" key="3">
    <source>
        <dbReference type="Proteomes" id="UP000230405"/>
    </source>
</evidence>
<dbReference type="InterPro" id="IPR007404">
    <property type="entry name" value="YdjM-like"/>
</dbReference>
<evidence type="ECO:0000313" key="2">
    <source>
        <dbReference type="EMBL" id="PIZ98369.1"/>
    </source>
</evidence>
<feature type="transmembrane region" description="Helical" evidence="1">
    <location>
        <begin position="69"/>
        <end position="102"/>
    </location>
</feature>
<protein>
    <submittedName>
        <fullName evidence="2">Uncharacterized protein</fullName>
    </submittedName>
</protein>